<dbReference type="InterPro" id="IPR016181">
    <property type="entry name" value="Acyl_CoA_acyltransferase"/>
</dbReference>
<dbReference type="eggNOG" id="COG1670">
    <property type="taxonomic scope" value="Bacteria"/>
</dbReference>
<dbReference type="PANTHER" id="PTHR43792:SF1">
    <property type="entry name" value="N-ACETYLTRANSFERASE DOMAIN-CONTAINING PROTEIN"/>
    <property type="match status" value="1"/>
</dbReference>
<accession>A0A068TAN8</accession>
<gene>
    <name evidence="2" type="primary">guaA</name>
    <name evidence="2" type="ORF">RG1141_CH27940</name>
</gene>
<dbReference type="KEGG" id="ngl:RG1141_CH27940"/>
<dbReference type="Pfam" id="PF13302">
    <property type="entry name" value="Acetyltransf_3"/>
    <property type="match status" value="1"/>
</dbReference>
<dbReference type="RefSeq" id="WP_080719193.1">
    <property type="nucleotide sequence ID" value="NZ_HG938355.1"/>
</dbReference>
<name>A0A068TAN8_NEOGA</name>
<feature type="domain" description="N-acetyltransferase" evidence="1">
    <location>
        <begin position="10"/>
        <end position="184"/>
    </location>
</feature>
<dbReference type="InterPro" id="IPR051531">
    <property type="entry name" value="N-acetyltransferase"/>
</dbReference>
<dbReference type="PROSITE" id="PS51186">
    <property type="entry name" value="GNAT"/>
    <property type="match status" value="1"/>
</dbReference>
<dbReference type="PATRIC" id="fig|1028801.3.peg.2846"/>
<reference evidence="3" key="1">
    <citation type="journal article" date="2014" name="BMC Genomics">
        <title>Genome sequencing of two Neorhizobium galegae strains reveals a noeT gene responsible for the unusual acetylation of the nodulation factors.</title>
        <authorList>
            <person name="Osterman J."/>
            <person name="Marsh J."/>
            <person name="Laine P.K."/>
            <person name="Zeng Z."/>
            <person name="Alatalo E."/>
            <person name="Sullivan J.T."/>
            <person name="Young J.P."/>
            <person name="Thomas-Oates J."/>
            <person name="Paulin L."/>
            <person name="Lindstrom K."/>
        </authorList>
    </citation>
    <scope>NUCLEOTIDE SEQUENCE [LARGE SCALE GENOMIC DNA]</scope>
    <source>
        <strain evidence="3">HAMBI 1141</strain>
    </source>
</reference>
<dbReference type="AlphaFoldDB" id="A0A068TAN8"/>
<dbReference type="SUPFAM" id="SSF55729">
    <property type="entry name" value="Acyl-CoA N-acyltransferases (Nat)"/>
    <property type="match status" value="1"/>
</dbReference>
<dbReference type="Proteomes" id="UP000028186">
    <property type="component" value="Chromosome I"/>
</dbReference>
<evidence type="ECO:0000313" key="2">
    <source>
        <dbReference type="EMBL" id="CDN55131.1"/>
    </source>
</evidence>
<evidence type="ECO:0000259" key="1">
    <source>
        <dbReference type="PROSITE" id="PS51186"/>
    </source>
</evidence>
<dbReference type="HOGENOM" id="CLU_013985_3_1_5"/>
<organism evidence="2 3">
    <name type="scientific">Neorhizobium galegae bv. officinalis bv. officinalis str. HAMBI 1141</name>
    <dbReference type="NCBI Taxonomy" id="1028801"/>
    <lineage>
        <taxon>Bacteria</taxon>
        <taxon>Pseudomonadati</taxon>
        <taxon>Pseudomonadota</taxon>
        <taxon>Alphaproteobacteria</taxon>
        <taxon>Hyphomicrobiales</taxon>
        <taxon>Rhizobiaceae</taxon>
        <taxon>Rhizobium/Agrobacterium group</taxon>
        <taxon>Neorhizobium</taxon>
    </lineage>
</organism>
<dbReference type="GO" id="GO:0016747">
    <property type="term" value="F:acyltransferase activity, transferring groups other than amino-acyl groups"/>
    <property type="evidence" value="ECO:0007669"/>
    <property type="project" value="InterPro"/>
</dbReference>
<sequence>MRDVVETERLVLREITRVDLPILFRIFGDAESMRFYPRAKSLEETEVWFEKLAFRSYAENGFGLWGIIEKAAGELIGDCGITLQPTPHGLEPEIGYHLRREWLGRGYAVEAAAACRDFGLGGLGFERIVSIVSPENIPSLRVAARIHQRWEIYRTVTAAGAQVDRFLFISERNTPDVDEPDAATRVAMVEAAALLVMRRRETEG</sequence>
<dbReference type="InterPro" id="IPR000182">
    <property type="entry name" value="GNAT_dom"/>
</dbReference>
<dbReference type="EMBL" id="HG938355">
    <property type="protein sequence ID" value="CDN55131.1"/>
    <property type="molecule type" value="Genomic_DNA"/>
</dbReference>
<dbReference type="PANTHER" id="PTHR43792">
    <property type="entry name" value="GNAT FAMILY, PUTATIVE (AFU_ORTHOLOGUE AFUA_3G00765)-RELATED-RELATED"/>
    <property type="match status" value="1"/>
</dbReference>
<proteinExistence type="predicted"/>
<evidence type="ECO:0000313" key="3">
    <source>
        <dbReference type="Proteomes" id="UP000028186"/>
    </source>
</evidence>
<dbReference type="Gene3D" id="3.40.630.30">
    <property type="match status" value="1"/>
</dbReference>
<protein>
    <submittedName>
        <fullName evidence="2">Guanosine monophosphate synthetase GuaA</fullName>
    </submittedName>
</protein>